<protein>
    <submittedName>
        <fullName evidence="1">Uncharacterized protein</fullName>
    </submittedName>
</protein>
<evidence type="ECO:0000313" key="1">
    <source>
        <dbReference type="EMBL" id="KAI8552917.1"/>
    </source>
</evidence>
<reference evidence="1" key="1">
    <citation type="submission" date="2022-02" db="EMBL/GenBank/DDBJ databases">
        <title>Plant Genome Project.</title>
        <authorList>
            <person name="Zhang R.-G."/>
        </authorList>
    </citation>
    <scope>NUCLEOTIDE SEQUENCE</scope>
    <source>
        <strain evidence="1">AT1</strain>
    </source>
</reference>
<name>A0ACC0NJI9_RHOML</name>
<dbReference type="Proteomes" id="UP001062846">
    <property type="component" value="Chromosome 6"/>
</dbReference>
<sequence>MGSPMAQNLINAGCDVAVWNRTESKCNPPLSRWVQSKAATNKNSLTGQPSSISHLNLDRGLTGCVDNDGSDMKHQGGEVG</sequence>
<evidence type="ECO:0000313" key="2">
    <source>
        <dbReference type="Proteomes" id="UP001062846"/>
    </source>
</evidence>
<dbReference type="EMBL" id="CM046393">
    <property type="protein sequence ID" value="KAI8552917.1"/>
    <property type="molecule type" value="Genomic_DNA"/>
</dbReference>
<gene>
    <name evidence="1" type="ORF">RHMOL_Rhmol06G0305500</name>
</gene>
<comment type="caution">
    <text evidence="1">The sequence shown here is derived from an EMBL/GenBank/DDBJ whole genome shotgun (WGS) entry which is preliminary data.</text>
</comment>
<accession>A0ACC0NJI9</accession>
<proteinExistence type="predicted"/>
<keyword evidence="2" id="KW-1185">Reference proteome</keyword>
<organism evidence="1 2">
    <name type="scientific">Rhododendron molle</name>
    <name type="common">Chinese azalea</name>
    <name type="synonym">Azalea mollis</name>
    <dbReference type="NCBI Taxonomy" id="49168"/>
    <lineage>
        <taxon>Eukaryota</taxon>
        <taxon>Viridiplantae</taxon>
        <taxon>Streptophyta</taxon>
        <taxon>Embryophyta</taxon>
        <taxon>Tracheophyta</taxon>
        <taxon>Spermatophyta</taxon>
        <taxon>Magnoliopsida</taxon>
        <taxon>eudicotyledons</taxon>
        <taxon>Gunneridae</taxon>
        <taxon>Pentapetalae</taxon>
        <taxon>asterids</taxon>
        <taxon>Ericales</taxon>
        <taxon>Ericaceae</taxon>
        <taxon>Ericoideae</taxon>
        <taxon>Rhodoreae</taxon>
        <taxon>Rhododendron</taxon>
    </lineage>
</organism>